<comment type="caution">
    <text evidence="2">The sequence shown here is derived from an EMBL/GenBank/DDBJ whole genome shotgun (WGS) entry which is preliminary data.</text>
</comment>
<dbReference type="EMBL" id="JAJTJA010000002">
    <property type="protein sequence ID" value="KAH8704101.1"/>
    <property type="molecule type" value="Genomic_DNA"/>
</dbReference>
<keyword evidence="3" id="KW-1185">Reference proteome</keyword>
<dbReference type="AlphaFoldDB" id="A0AAD4L1W1"/>
<accession>A0AAD4L1W1</accession>
<dbReference type="GeneID" id="70250143"/>
<proteinExistence type="predicted"/>
<reference evidence="2" key="1">
    <citation type="submission" date="2021-12" db="EMBL/GenBank/DDBJ databases">
        <title>Convergent genome expansion in fungi linked to evolution of root-endophyte symbiosis.</title>
        <authorList>
            <consortium name="DOE Joint Genome Institute"/>
            <person name="Ke Y.-H."/>
            <person name="Bonito G."/>
            <person name="Liao H.-L."/>
            <person name="Looney B."/>
            <person name="Rojas-Flechas A."/>
            <person name="Nash J."/>
            <person name="Hameed K."/>
            <person name="Schadt C."/>
            <person name="Martin F."/>
            <person name="Crous P.W."/>
            <person name="Miettinen O."/>
            <person name="Magnuson J.K."/>
            <person name="Labbe J."/>
            <person name="Jacobson D."/>
            <person name="Doktycz M.J."/>
            <person name="Veneault-Fourrey C."/>
            <person name="Kuo A."/>
            <person name="Mondo S."/>
            <person name="Calhoun S."/>
            <person name="Riley R."/>
            <person name="Ohm R."/>
            <person name="LaButti K."/>
            <person name="Andreopoulos B."/>
            <person name="Pangilinan J."/>
            <person name="Nolan M."/>
            <person name="Tritt A."/>
            <person name="Clum A."/>
            <person name="Lipzen A."/>
            <person name="Daum C."/>
            <person name="Barry K."/>
            <person name="Grigoriev I.V."/>
            <person name="Vilgalys R."/>
        </authorList>
    </citation>
    <scope>NUCLEOTIDE SEQUENCE</scope>
    <source>
        <strain evidence="2">PMI_201</strain>
    </source>
</reference>
<organism evidence="2 3">
    <name type="scientific">Talaromyces proteolyticus</name>
    <dbReference type="NCBI Taxonomy" id="1131652"/>
    <lineage>
        <taxon>Eukaryota</taxon>
        <taxon>Fungi</taxon>
        <taxon>Dikarya</taxon>
        <taxon>Ascomycota</taxon>
        <taxon>Pezizomycotina</taxon>
        <taxon>Eurotiomycetes</taxon>
        <taxon>Eurotiomycetidae</taxon>
        <taxon>Eurotiales</taxon>
        <taxon>Trichocomaceae</taxon>
        <taxon>Talaromyces</taxon>
        <taxon>Talaromyces sect. Bacilispori</taxon>
    </lineage>
</organism>
<name>A0AAD4L1W1_9EURO</name>
<evidence type="ECO:0000313" key="2">
    <source>
        <dbReference type="EMBL" id="KAH8704101.1"/>
    </source>
</evidence>
<evidence type="ECO:0000313" key="3">
    <source>
        <dbReference type="Proteomes" id="UP001201262"/>
    </source>
</evidence>
<dbReference type="RefSeq" id="XP_046077119.1">
    <property type="nucleotide sequence ID" value="XM_046219856.1"/>
</dbReference>
<sequence length="187" mass="19756">MKHHLTGSSLLAGAIGPLGSPTALPATDLQSHIPERVWTNHSTPDQMKPLASVRRSPQASSQPHLTSSDKRAGPALASQRSKHGQCPFSRVMGSERANTITTHDVKRPPIHPSQSGGGKSPILTLLFSLTVVAPRAASSAPLFFCFFCAVCAARQSTFPAASTCGRTSFHTVAHAPARLVDIFLCAN</sequence>
<dbReference type="Proteomes" id="UP001201262">
    <property type="component" value="Unassembled WGS sequence"/>
</dbReference>
<protein>
    <submittedName>
        <fullName evidence="2">Uncharacterized protein</fullName>
    </submittedName>
</protein>
<evidence type="ECO:0000256" key="1">
    <source>
        <dbReference type="SAM" id="MobiDB-lite"/>
    </source>
</evidence>
<feature type="region of interest" description="Disordered" evidence="1">
    <location>
        <begin position="36"/>
        <end position="88"/>
    </location>
</feature>
<gene>
    <name evidence="2" type="ORF">BGW36DRAFT_423627</name>
</gene>
<feature type="compositionally biased region" description="Polar residues" evidence="1">
    <location>
        <begin position="55"/>
        <end position="66"/>
    </location>
</feature>